<gene>
    <name evidence="1" type="ordered locus">RIEPE_A0011</name>
</gene>
<proteinExistence type="predicted"/>
<accession>D4G929</accession>
<evidence type="ECO:0000313" key="1">
    <source>
        <dbReference type="EMBL" id="ADD79958.1"/>
    </source>
</evidence>
<name>D4G929_RIEPU</name>
<reference evidence="1" key="1">
    <citation type="submission" date="2008-05" db="EMBL/GenBank/DDBJ databases">
        <title>Genome sequence of Riesia pediculicola USDA.</title>
        <authorList>
            <person name="Kirkness E.F."/>
        </authorList>
    </citation>
    <scope>NUCLEOTIDE SEQUENCE [LARGE SCALE GENOMIC DNA]</scope>
    <source>
        <strain evidence="1">USDA</strain>
        <plasmid evidence="1">pPAN</plasmid>
    </source>
</reference>
<organism evidence="1 2">
    <name type="scientific">Riesia pediculicola (strain USDA)</name>
    <dbReference type="NCBI Taxonomy" id="515618"/>
    <lineage>
        <taxon>Bacteria</taxon>
        <taxon>Pseudomonadati</taxon>
        <taxon>Pseudomonadota</taxon>
        <taxon>Gammaproteobacteria</taxon>
        <taxon>Enterobacterales</taxon>
        <taxon>Enterobacteriaceae</taxon>
        <taxon>Candidatus Riesia</taxon>
    </lineage>
</organism>
<evidence type="ECO:0000313" key="2">
    <source>
        <dbReference type="Proteomes" id="UP000001700"/>
    </source>
</evidence>
<dbReference type="KEGG" id="rip:RIEPE_A0011"/>
<sequence length="61" mass="7753">MIYSSLLREKNDRRKIQIFFKKFVLKNFFRRFFKKFFNFFLKKDGKKFFSKKIPNFSQKIL</sequence>
<dbReference type="Proteomes" id="UP000001700">
    <property type="component" value="Plasmid pPAN"/>
</dbReference>
<dbReference type="EMBL" id="CP001086">
    <property type="protein sequence ID" value="ADD79958.1"/>
    <property type="molecule type" value="Genomic_DNA"/>
</dbReference>
<keyword evidence="1" id="KW-0614">Plasmid</keyword>
<protein>
    <submittedName>
        <fullName evidence="1">Uncharacterized protein</fullName>
    </submittedName>
</protein>
<dbReference type="AlphaFoldDB" id="D4G929"/>
<keyword evidence="2" id="KW-1185">Reference proteome</keyword>
<dbReference type="HOGENOM" id="CLU_2919853_0_0_6"/>
<geneLocation type="plasmid" evidence="1 2">
    <name>pPAN</name>
</geneLocation>